<feature type="transmembrane region" description="Helical" evidence="4">
    <location>
        <begin position="452"/>
        <end position="473"/>
    </location>
</feature>
<dbReference type="OrthoDB" id="6237547at2759"/>
<dbReference type="CDD" id="cd00033">
    <property type="entry name" value="CCP"/>
    <property type="match status" value="1"/>
</dbReference>
<keyword evidence="8" id="KW-1185">Reference proteome</keyword>
<reference evidence="7 8" key="1">
    <citation type="submission" date="2019-03" db="EMBL/GenBank/DDBJ databases">
        <title>An improved genome assembly of the fluke Schistosoma japonicum.</title>
        <authorList>
            <person name="Hu W."/>
            <person name="Luo F."/>
            <person name="Yin M."/>
            <person name="Mo X."/>
            <person name="Sun C."/>
            <person name="Wu Q."/>
            <person name="Zhu B."/>
            <person name="Xiang M."/>
            <person name="Wang J."/>
            <person name="Wang Y."/>
            <person name="Zhang T."/>
            <person name="Xu B."/>
            <person name="Zheng H."/>
            <person name="Feng Z."/>
        </authorList>
    </citation>
    <scope>NUCLEOTIDE SEQUENCE [LARGE SCALE GENOMIC DNA]</scope>
    <source>
        <strain evidence="7">HuSjv2</strain>
        <tissue evidence="7">Worms</tissue>
    </source>
</reference>
<keyword evidence="1" id="KW-0732">Signal</keyword>
<evidence type="ECO:0000259" key="5">
    <source>
        <dbReference type="PROSITE" id="PS50041"/>
    </source>
</evidence>
<evidence type="ECO:0000256" key="3">
    <source>
        <dbReference type="PROSITE-ProRule" id="PRU00302"/>
    </source>
</evidence>
<feature type="domain" description="C-type lectin" evidence="5">
    <location>
        <begin position="30"/>
        <end position="166"/>
    </location>
</feature>
<feature type="domain" description="Sushi" evidence="6">
    <location>
        <begin position="345"/>
        <end position="426"/>
    </location>
</feature>
<keyword evidence="3" id="KW-0768">Sushi</keyword>
<dbReference type="Gene3D" id="2.10.70.10">
    <property type="entry name" value="Complement Module, domain 1"/>
    <property type="match status" value="1"/>
</dbReference>
<evidence type="ECO:0000256" key="4">
    <source>
        <dbReference type="SAM" id="Phobius"/>
    </source>
</evidence>
<dbReference type="CDD" id="cd00037">
    <property type="entry name" value="CLECT"/>
    <property type="match status" value="1"/>
</dbReference>
<evidence type="ECO:0000256" key="1">
    <source>
        <dbReference type="ARBA" id="ARBA00022729"/>
    </source>
</evidence>
<evidence type="ECO:0000313" key="7">
    <source>
        <dbReference type="EMBL" id="TNN12021.1"/>
    </source>
</evidence>
<accession>A0A4Z2D6B9</accession>
<proteinExistence type="predicted"/>
<dbReference type="PROSITE" id="PS50041">
    <property type="entry name" value="C_TYPE_LECTIN_2"/>
    <property type="match status" value="1"/>
</dbReference>
<keyword evidence="4" id="KW-0472">Membrane</keyword>
<evidence type="ECO:0000259" key="6">
    <source>
        <dbReference type="PROSITE" id="PS50923"/>
    </source>
</evidence>
<dbReference type="SMART" id="SM00034">
    <property type="entry name" value="CLECT"/>
    <property type="match status" value="1"/>
</dbReference>
<keyword evidence="4" id="KW-1133">Transmembrane helix</keyword>
<evidence type="ECO:0000256" key="2">
    <source>
        <dbReference type="ARBA" id="ARBA00023157"/>
    </source>
</evidence>
<comment type="caution">
    <text evidence="3">Lacks conserved residue(s) required for the propagation of feature annotation.</text>
</comment>
<dbReference type="SMART" id="SM00032">
    <property type="entry name" value="CCP"/>
    <property type="match status" value="1"/>
</dbReference>
<name>A0A4Z2D6B9_SCHJA</name>
<dbReference type="EMBL" id="SKCS01000273">
    <property type="protein sequence ID" value="TNN12021.1"/>
    <property type="molecule type" value="Genomic_DNA"/>
</dbReference>
<dbReference type="SUPFAM" id="SSF56436">
    <property type="entry name" value="C-type lectin-like"/>
    <property type="match status" value="1"/>
</dbReference>
<dbReference type="PROSITE" id="PS50923">
    <property type="entry name" value="SUSHI"/>
    <property type="match status" value="1"/>
</dbReference>
<gene>
    <name evidence="7" type="ORF">EWB00_004131</name>
</gene>
<dbReference type="InterPro" id="IPR035976">
    <property type="entry name" value="Sushi/SCR/CCP_sf"/>
</dbReference>
<dbReference type="AlphaFoldDB" id="A0A4Z2D6B9"/>
<dbReference type="Pfam" id="PF00084">
    <property type="entry name" value="Sushi"/>
    <property type="match status" value="1"/>
</dbReference>
<dbReference type="Gene3D" id="3.10.100.10">
    <property type="entry name" value="Mannose-Binding Protein A, subunit A"/>
    <property type="match status" value="1"/>
</dbReference>
<dbReference type="InterPro" id="IPR000436">
    <property type="entry name" value="Sushi_SCR_CCP_dom"/>
</dbReference>
<dbReference type="SUPFAM" id="SSF57535">
    <property type="entry name" value="Complement control module/SCR domain"/>
    <property type="match status" value="1"/>
</dbReference>
<dbReference type="InterPro" id="IPR001304">
    <property type="entry name" value="C-type_lectin-like"/>
</dbReference>
<dbReference type="InterPro" id="IPR016187">
    <property type="entry name" value="CTDL_fold"/>
</dbReference>
<sequence>MLLIIIFVIPLYAIPLDFPCYDETWTYSNLTGKCYKPILGAQKLTFSDASYACKIHLQNISEVSINLIQFFDEDEANAVVDLLSRNGFKETIWIGANRSDAKQPFVWYTDGSTALFSYIDWSEGTNSGNCIEFSYSTQPIPGTDKWSVTKIVDNKPCDLTRSFICEHKVPLCTNPQGGFNSTTMIFKPPIMAPRSVVQVLCAPGTLPDPIVPGSRLSGFEVDLSLPRGSYKCTGKRFNNNPNSEDPLKFQPQLFYSGYSLTTCSYVKCPLYPELMENIENKPQVPVGSDSLIYDYGQNITLQCSRGYVSFQNPNSTLATMICAQASATFNQGLWDPENYQACIEATCLYEQAVIQPDSNMQPYFIVMKSTIDVMNLTKHSGDPYPRGTVIRYFCKDGYESINQNSELNITCGNYGQWTPQLIGCIARIEKVPVSLAGRFYSPPEEAESASKLSSIMFIMVFIFLGLILLLDLATIGRDFKQIRSNIKLQKRRLNHLKNKSKVG</sequence>
<dbReference type="Proteomes" id="UP000311919">
    <property type="component" value="Unassembled WGS sequence"/>
</dbReference>
<protein>
    <submittedName>
        <fullName evidence="7">Sushi/SCR/CCP,domain-containing protein isoform 1</fullName>
    </submittedName>
</protein>
<evidence type="ECO:0000313" key="8">
    <source>
        <dbReference type="Proteomes" id="UP000311919"/>
    </source>
</evidence>
<keyword evidence="4" id="KW-0812">Transmembrane</keyword>
<keyword evidence="2" id="KW-1015">Disulfide bond</keyword>
<dbReference type="InterPro" id="IPR016186">
    <property type="entry name" value="C-type_lectin-like/link_sf"/>
</dbReference>
<organism evidence="7 8">
    <name type="scientific">Schistosoma japonicum</name>
    <name type="common">Blood fluke</name>
    <dbReference type="NCBI Taxonomy" id="6182"/>
    <lineage>
        <taxon>Eukaryota</taxon>
        <taxon>Metazoa</taxon>
        <taxon>Spiralia</taxon>
        <taxon>Lophotrochozoa</taxon>
        <taxon>Platyhelminthes</taxon>
        <taxon>Trematoda</taxon>
        <taxon>Digenea</taxon>
        <taxon>Strigeidida</taxon>
        <taxon>Schistosomatoidea</taxon>
        <taxon>Schistosomatidae</taxon>
        <taxon>Schistosoma</taxon>
    </lineage>
</organism>
<comment type="caution">
    <text evidence="7">The sequence shown here is derived from an EMBL/GenBank/DDBJ whole genome shotgun (WGS) entry which is preliminary data.</text>
</comment>